<evidence type="ECO:0000313" key="3">
    <source>
        <dbReference type="Proteomes" id="UP000644749"/>
    </source>
</evidence>
<feature type="transmembrane region" description="Helical" evidence="1">
    <location>
        <begin position="283"/>
        <end position="301"/>
    </location>
</feature>
<feature type="transmembrane region" description="Helical" evidence="1">
    <location>
        <begin position="186"/>
        <end position="202"/>
    </location>
</feature>
<evidence type="ECO:0008006" key="4">
    <source>
        <dbReference type="Google" id="ProtNLM"/>
    </source>
</evidence>
<evidence type="ECO:0000256" key="1">
    <source>
        <dbReference type="SAM" id="Phobius"/>
    </source>
</evidence>
<evidence type="ECO:0000313" key="2">
    <source>
        <dbReference type="EMBL" id="MBL3674075.1"/>
    </source>
</evidence>
<dbReference type="PROSITE" id="PS51257">
    <property type="entry name" value="PROKAR_LIPOPROTEIN"/>
    <property type="match status" value="1"/>
</dbReference>
<feature type="transmembrane region" description="Helical" evidence="1">
    <location>
        <begin position="209"/>
        <end position="227"/>
    </location>
</feature>
<feature type="transmembrane region" description="Helical" evidence="1">
    <location>
        <begin position="257"/>
        <end position="276"/>
    </location>
</feature>
<organism evidence="2 3">
    <name type="scientific">Paracoccus aerius</name>
    <dbReference type="NCBI Taxonomy" id="1915382"/>
    <lineage>
        <taxon>Bacteria</taxon>
        <taxon>Pseudomonadati</taxon>
        <taxon>Pseudomonadota</taxon>
        <taxon>Alphaproteobacteria</taxon>
        <taxon>Rhodobacterales</taxon>
        <taxon>Paracoccaceae</taxon>
        <taxon>Paracoccus</taxon>
    </lineage>
</organism>
<comment type="caution">
    <text evidence="2">The sequence shown here is derived from an EMBL/GenBank/DDBJ whole genome shotgun (WGS) entry which is preliminary data.</text>
</comment>
<protein>
    <recommendedName>
        <fullName evidence="4">DUF2029 domain-containing protein</fullName>
    </recommendedName>
</protein>
<dbReference type="EMBL" id="JAESHT010000008">
    <property type="protein sequence ID" value="MBL3674075.1"/>
    <property type="molecule type" value="Genomic_DNA"/>
</dbReference>
<name>A0ABS1S5S2_9RHOB</name>
<keyword evidence="3" id="KW-1185">Reference proteome</keyword>
<feature type="transmembrane region" description="Helical" evidence="1">
    <location>
        <begin position="140"/>
        <end position="157"/>
    </location>
</feature>
<dbReference type="Proteomes" id="UP000644749">
    <property type="component" value="Unassembled WGS sequence"/>
</dbReference>
<feature type="transmembrane region" description="Helical" evidence="1">
    <location>
        <begin position="82"/>
        <end position="103"/>
    </location>
</feature>
<dbReference type="RefSeq" id="WP_191310470.1">
    <property type="nucleotide sequence ID" value="NZ_BNCL01000008.1"/>
</dbReference>
<proteinExistence type="predicted"/>
<gene>
    <name evidence="2" type="ORF">JL111_11310</name>
</gene>
<feature type="transmembrane region" description="Helical" evidence="1">
    <location>
        <begin position="109"/>
        <end position="128"/>
    </location>
</feature>
<keyword evidence="1" id="KW-0472">Membrane</keyword>
<reference evidence="2 3" key="1">
    <citation type="submission" date="2021-01" db="EMBL/GenBank/DDBJ databases">
        <title>011410 draft genome.</title>
        <authorList>
            <person name="Lang L."/>
        </authorList>
    </citation>
    <scope>NUCLEOTIDE SEQUENCE [LARGE SCALE GENOMIC DNA]</scope>
    <source>
        <strain evidence="2 3">KCTC 42845</strain>
    </source>
</reference>
<accession>A0ABS1S5S2</accession>
<keyword evidence="1" id="KW-0812">Transmembrane</keyword>
<sequence>MMRQATAPVLIALIGLSCALILGAPGRTITSAFANDVLIFLDGAHRISRGQVPNRDFHTALGPLVYLIPAAGYWITGSLGGALPVGMALVILFFTLLAAHVLGSRLHPLLAVPVGAFLILLLAVPINLGDRIGALSFAMFYNRIGWAALGLLVIMYLPPLVPRPWQEARDVLCAAALTLLQLYSKLTYGAVALAFLVFLAVIPGQRRRAALALAVVMAAAAVAELFWRGTASHLADLVETARISGGRGTGALINVTLRNFADLAVFALIAGLALWQERSLRDAVFYAGCVAAGLLIVSQNAHNWGVITLYAGSAVAAQRLVGSAGTLAAATPLLLLAFTLPPTLYHASALVLHGALATANAGTPLGLPGFRDVRYTRLWSAGDHGFSRLYVGSFASGGQALQRLGPAIGRVATLDFVNPFPAGLGLPPPRGDNAWLHWNRNVSAEHHLPPAQLYRDVDTIMEPRIGINSLQLRGIYGSFIDRHFVPVLKTDDWTIHMRKEPRP</sequence>
<keyword evidence="1" id="KW-1133">Transmembrane helix</keyword>
<feature type="transmembrane region" description="Helical" evidence="1">
    <location>
        <begin position="321"/>
        <end position="340"/>
    </location>
</feature>